<name>A0A068NQH8_FIMGI</name>
<accession>A0A068NQH8</accession>
<dbReference type="EMBL" id="CP007139">
    <property type="protein sequence ID" value="AIE85676.1"/>
    <property type="molecule type" value="Genomic_DNA"/>
</dbReference>
<dbReference type="HOGENOM" id="CLU_1007424_0_0_0"/>
<evidence type="ECO:0000313" key="2">
    <source>
        <dbReference type="Proteomes" id="UP000027982"/>
    </source>
</evidence>
<keyword evidence="2" id="KW-1185">Reference proteome</keyword>
<gene>
    <name evidence="1" type="ORF">OP10G_2308</name>
</gene>
<reference evidence="1 2" key="1">
    <citation type="journal article" date="2014" name="PLoS ONE">
        <title>The first complete genome sequence of the class fimbriimonadia in the phylum armatimonadetes.</title>
        <authorList>
            <person name="Hu Z.Y."/>
            <person name="Wang Y.Z."/>
            <person name="Im W.T."/>
            <person name="Wang S.Y."/>
            <person name="Zhao G.P."/>
            <person name="Zheng H.J."/>
            <person name="Quan Z.X."/>
        </authorList>
    </citation>
    <scope>NUCLEOTIDE SEQUENCE [LARGE SCALE GENOMIC DNA]</scope>
    <source>
        <strain evidence="1">Gsoil 348</strain>
    </source>
</reference>
<dbReference type="KEGG" id="fgi:OP10G_2308"/>
<dbReference type="eggNOG" id="ENOG5032SE3">
    <property type="taxonomic scope" value="Bacteria"/>
</dbReference>
<dbReference type="STRING" id="661478.OP10G_2308"/>
<evidence type="ECO:0000313" key="1">
    <source>
        <dbReference type="EMBL" id="AIE85676.1"/>
    </source>
</evidence>
<proteinExistence type="predicted"/>
<sequence>MSSLVCWAGVDSRGTASIYIATDSRVSLVKSTDGKAPRTKWDCGQKAYASPQTTWIFGCVGHGFFAAQIIPRVQSYLEAIDAQGLTTEARVEAACKFAANAMVSAPTFGEDEIRIVMATREADKRFRVFQMICVPGGATWIELPLPSTSEIIFIDGSGSTFIVKALAKWRETSAANTTRAIYSALCDALLHQKRDPYSEGPPQLVGIYRIGSARSFGVIWRGHRYFHGIKVDDPIPTVDWRNELFEVCDPSTLRRTISAQRHSHEVTRLKRKSRPS</sequence>
<dbReference type="Proteomes" id="UP000027982">
    <property type="component" value="Chromosome"/>
</dbReference>
<dbReference type="AlphaFoldDB" id="A0A068NQH8"/>
<organism evidence="1 2">
    <name type="scientific">Fimbriimonas ginsengisoli Gsoil 348</name>
    <dbReference type="NCBI Taxonomy" id="661478"/>
    <lineage>
        <taxon>Bacteria</taxon>
        <taxon>Bacillati</taxon>
        <taxon>Armatimonadota</taxon>
        <taxon>Fimbriimonadia</taxon>
        <taxon>Fimbriimonadales</taxon>
        <taxon>Fimbriimonadaceae</taxon>
        <taxon>Fimbriimonas</taxon>
    </lineage>
</organism>
<protein>
    <submittedName>
        <fullName evidence="1">Uncharacterized protein</fullName>
    </submittedName>
</protein>